<comment type="similarity">
    <text evidence="1">Belongs to the universal ribosomal protein uL2 family.</text>
</comment>
<gene>
    <name evidence="5" type="ORF">RIMI_LOCUS15508748</name>
</gene>
<sequence length="132" mass="14727">MRNIPVGSTVHNVEMKPGKGGQLARSSGYFTFKIVARDGAYVTCVCVLVKWTEHVKSKLTAVQLWAKSAMLSICWRRACTLAWCSSYRSRYCDEPQSTTHMVVVKVVTLVSTPVTPWGVQTKGKKTPQQQAY</sequence>
<accession>A0ABN9M568</accession>
<organism evidence="5 6">
    <name type="scientific">Ranitomeya imitator</name>
    <name type="common">mimic poison frog</name>
    <dbReference type="NCBI Taxonomy" id="111125"/>
    <lineage>
        <taxon>Eukaryota</taxon>
        <taxon>Metazoa</taxon>
        <taxon>Chordata</taxon>
        <taxon>Craniata</taxon>
        <taxon>Vertebrata</taxon>
        <taxon>Euteleostomi</taxon>
        <taxon>Amphibia</taxon>
        <taxon>Batrachia</taxon>
        <taxon>Anura</taxon>
        <taxon>Neobatrachia</taxon>
        <taxon>Hyloidea</taxon>
        <taxon>Dendrobatidae</taxon>
        <taxon>Dendrobatinae</taxon>
        <taxon>Ranitomeya</taxon>
    </lineage>
</organism>
<evidence type="ECO:0000256" key="1">
    <source>
        <dbReference type="ARBA" id="ARBA00005636"/>
    </source>
</evidence>
<evidence type="ECO:0000313" key="5">
    <source>
        <dbReference type="EMBL" id="CAJ0956399.1"/>
    </source>
</evidence>
<protein>
    <recommendedName>
        <fullName evidence="4">Large ribosomal subunit protein uL2 C-terminal domain-containing protein</fullName>
    </recommendedName>
</protein>
<reference evidence="5" key="1">
    <citation type="submission" date="2023-07" db="EMBL/GenBank/DDBJ databases">
        <authorList>
            <person name="Stuckert A."/>
        </authorList>
    </citation>
    <scope>NUCLEOTIDE SEQUENCE</scope>
</reference>
<evidence type="ECO:0000313" key="6">
    <source>
        <dbReference type="Proteomes" id="UP001176940"/>
    </source>
</evidence>
<feature type="domain" description="Large ribosomal subunit protein uL2 C-terminal" evidence="4">
    <location>
        <begin position="1"/>
        <end position="68"/>
    </location>
</feature>
<dbReference type="SUPFAM" id="SSF50104">
    <property type="entry name" value="Translation proteins SH3-like domain"/>
    <property type="match status" value="1"/>
</dbReference>
<name>A0ABN9M568_9NEOB</name>
<dbReference type="Gene3D" id="2.30.30.30">
    <property type="match status" value="1"/>
</dbReference>
<keyword evidence="2" id="KW-0689">Ribosomal protein</keyword>
<dbReference type="InterPro" id="IPR014722">
    <property type="entry name" value="Rib_uL2_dom2"/>
</dbReference>
<evidence type="ECO:0000259" key="4">
    <source>
        <dbReference type="SMART" id="SM01382"/>
    </source>
</evidence>
<proteinExistence type="inferred from homology"/>
<comment type="caution">
    <text evidence="5">The sequence shown here is derived from an EMBL/GenBank/DDBJ whole genome shotgun (WGS) entry which is preliminary data.</text>
</comment>
<keyword evidence="6" id="KW-1185">Reference proteome</keyword>
<dbReference type="SMART" id="SM01382">
    <property type="entry name" value="Ribosomal_L2_C"/>
    <property type="match status" value="1"/>
</dbReference>
<evidence type="ECO:0000256" key="2">
    <source>
        <dbReference type="ARBA" id="ARBA00022980"/>
    </source>
</evidence>
<dbReference type="EMBL" id="CAUEEQ010041802">
    <property type="protein sequence ID" value="CAJ0956399.1"/>
    <property type="molecule type" value="Genomic_DNA"/>
</dbReference>
<dbReference type="InterPro" id="IPR022669">
    <property type="entry name" value="Ribosomal_uL2_C"/>
</dbReference>
<dbReference type="InterPro" id="IPR008991">
    <property type="entry name" value="Translation_prot_SH3-like_sf"/>
</dbReference>
<keyword evidence="3" id="KW-0687">Ribonucleoprotein</keyword>
<evidence type="ECO:0000256" key="3">
    <source>
        <dbReference type="ARBA" id="ARBA00023274"/>
    </source>
</evidence>
<dbReference type="Pfam" id="PF03947">
    <property type="entry name" value="Ribosomal_L2_C"/>
    <property type="match status" value="1"/>
</dbReference>
<dbReference type="Proteomes" id="UP001176940">
    <property type="component" value="Unassembled WGS sequence"/>
</dbReference>